<keyword evidence="4" id="KW-1185">Reference proteome</keyword>
<comment type="caution">
    <text evidence="3">The sequence shown here is derived from an EMBL/GenBank/DDBJ whole genome shotgun (WGS) entry which is preliminary data.</text>
</comment>
<evidence type="ECO:0000256" key="2">
    <source>
        <dbReference type="ARBA" id="ARBA00023235"/>
    </source>
</evidence>
<keyword evidence="1" id="KW-0324">Glycolysis</keyword>
<dbReference type="InterPro" id="IPR050275">
    <property type="entry name" value="PGM_Phosphatase"/>
</dbReference>
<dbReference type="Pfam" id="PF00300">
    <property type="entry name" value="His_Phos_1"/>
    <property type="match status" value="1"/>
</dbReference>
<dbReference type="RefSeq" id="WP_214092868.1">
    <property type="nucleotide sequence ID" value="NZ_JAHCLR010000016.1"/>
</dbReference>
<dbReference type="SMART" id="SM00855">
    <property type="entry name" value="PGAM"/>
    <property type="match status" value="1"/>
</dbReference>
<dbReference type="Gene3D" id="3.40.50.1240">
    <property type="entry name" value="Phosphoglycerate mutase-like"/>
    <property type="match status" value="1"/>
</dbReference>
<dbReference type="EMBL" id="JAHCLR010000016">
    <property type="protein sequence ID" value="MBS9533993.1"/>
    <property type="molecule type" value="Genomic_DNA"/>
</dbReference>
<sequence>MQRIAARLRIGGAVGVLTAAVIAGAPVAAPLSGIALPGIELTAADMVLDLVRHGQSTDNANGIVGTTAPGAPLTALGEQQSITVGAQLYNGGDNDIDAIYASDFLRAQQTAWPLDQLLAGGGGHDPIPGGPTPLLDPSQILPGLGEINAGFANGTPELVGGLPYILPILAWSLFGQLWVPMLGSTINPNGVVFADRFNDAIQTMYDAGGTTGGMHDVAFTHGASMLAWTLMTVKNPDLSVILADPMLPNAGQVVVQGNPTDGWTLVSWDGHDVPQTPDLFTGLFVDWRDLITAPQIAGWHVLEALQGGDQTVIAAALQTGFDQVLAAVNAFPQSVVDTISGGLGA</sequence>
<proteinExistence type="predicted"/>
<gene>
    <name evidence="3" type="ORF">KIH27_10395</name>
</gene>
<dbReference type="PANTHER" id="PTHR48100">
    <property type="entry name" value="BROAD-SPECIFICITY PHOSPHATASE YOR283W-RELATED"/>
    <property type="match status" value="1"/>
</dbReference>
<evidence type="ECO:0000313" key="3">
    <source>
        <dbReference type="EMBL" id="MBS9533993.1"/>
    </source>
</evidence>
<dbReference type="PROSITE" id="PS00175">
    <property type="entry name" value="PG_MUTASE"/>
    <property type="match status" value="1"/>
</dbReference>
<protein>
    <submittedName>
        <fullName evidence="3">Phosphoglycerate mutase family protein</fullName>
    </submittedName>
</protein>
<dbReference type="InterPro" id="IPR013078">
    <property type="entry name" value="His_Pase_superF_clade-1"/>
</dbReference>
<reference evidence="3 4" key="1">
    <citation type="submission" date="2021-05" db="EMBL/GenBank/DDBJ databases">
        <title>Mycobacterium acidophilum sp. nov., an extremely acid-tolerant member of the genus Mycobacterium.</title>
        <authorList>
            <person name="Xia J."/>
        </authorList>
    </citation>
    <scope>NUCLEOTIDE SEQUENCE [LARGE SCALE GENOMIC DNA]</scope>
    <source>
        <strain evidence="3 4">M1</strain>
    </source>
</reference>
<dbReference type="CDD" id="cd07067">
    <property type="entry name" value="HP_PGM_like"/>
    <property type="match status" value="1"/>
</dbReference>
<dbReference type="Proteomes" id="UP001519535">
    <property type="component" value="Unassembled WGS sequence"/>
</dbReference>
<accession>A0ABS5RK71</accession>
<dbReference type="PANTHER" id="PTHR48100:SF1">
    <property type="entry name" value="HISTIDINE PHOSPHATASE FAMILY PROTEIN-RELATED"/>
    <property type="match status" value="1"/>
</dbReference>
<evidence type="ECO:0000313" key="4">
    <source>
        <dbReference type="Proteomes" id="UP001519535"/>
    </source>
</evidence>
<dbReference type="SUPFAM" id="SSF53254">
    <property type="entry name" value="Phosphoglycerate mutase-like"/>
    <property type="match status" value="1"/>
</dbReference>
<dbReference type="InterPro" id="IPR029033">
    <property type="entry name" value="His_PPase_superfam"/>
</dbReference>
<evidence type="ECO:0000256" key="1">
    <source>
        <dbReference type="ARBA" id="ARBA00023152"/>
    </source>
</evidence>
<organism evidence="3 4">
    <name type="scientific">Mycolicibacter acidiphilus</name>
    <dbReference type="NCBI Taxonomy" id="2835306"/>
    <lineage>
        <taxon>Bacteria</taxon>
        <taxon>Bacillati</taxon>
        <taxon>Actinomycetota</taxon>
        <taxon>Actinomycetes</taxon>
        <taxon>Mycobacteriales</taxon>
        <taxon>Mycobacteriaceae</taxon>
        <taxon>Mycolicibacter</taxon>
    </lineage>
</organism>
<name>A0ABS5RK71_9MYCO</name>
<dbReference type="InterPro" id="IPR001345">
    <property type="entry name" value="PG/BPGM_mutase_AS"/>
</dbReference>
<keyword evidence="2" id="KW-0413">Isomerase</keyword>